<proteinExistence type="predicted"/>
<feature type="DNA-binding region" description="H-T-H motif" evidence="4">
    <location>
        <begin position="45"/>
        <end position="64"/>
    </location>
</feature>
<organism evidence="6 7">
    <name type="scientific">Paenibacillus contaminans</name>
    <dbReference type="NCBI Taxonomy" id="450362"/>
    <lineage>
        <taxon>Bacteria</taxon>
        <taxon>Bacillati</taxon>
        <taxon>Bacillota</taxon>
        <taxon>Bacilli</taxon>
        <taxon>Bacillales</taxon>
        <taxon>Paenibacillaceae</taxon>
        <taxon>Paenibacillus</taxon>
    </lineage>
</organism>
<keyword evidence="3" id="KW-0804">Transcription</keyword>
<dbReference type="PRINTS" id="PR00455">
    <property type="entry name" value="HTHTETR"/>
</dbReference>
<dbReference type="Gene3D" id="1.10.357.10">
    <property type="entry name" value="Tetracycline Repressor, domain 2"/>
    <property type="match status" value="1"/>
</dbReference>
<dbReference type="AlphaFoldDB" id="A0A329MQ06"/>
<dbReference type="GO" id="GO:0003700">
    <property type="term" value="F:DNA-binding transcription factor activity"/>
    <property type="evidence" value="ECO:0007669"/>
    <property type="project" value="TreeGrafter"/>
</dbReference>
<dbReference type="InterPro" id="IPR050109">
    <property type="entry name" value="HTH-type_TetR-like_transc_reg"/>
</dbReference>
<dbReference type="Proteomes" id="UP000250369">
    <property type="component" value="Unassembled WGS sequence"/>
</dbReference>
<sequence length="209" mass="23313">MSVQSKALEMKFFENFEHAVPDEKVRRILLNASEVFAKKGLAGTKIKDIAAKAGFSQGFVYNYFQSKDDIFTRLVDLAAEGAGISVKYASEQEGTPYEKIFWLTEALLSADSIAMQHWRLLMTQASSSEAVPEAAIKIVKEKAKLPFEHFIPMVMDGQKAGEIADDPPLVLAVTYFSIVQGLALTRIQNGNGIPFPTTEMVLRFMRKER</sequence>
<name>A0A329MQ06_9BACL</name>
<evidence type="ECO:0000256" key="2">
    <source>
        <dbReference type="ARBA" id="ARBA00023125"/>
    </source>
</evidence>
<dbReference type="GO" id="GO:0000976">
    <property type="term" value="F:transcription cis-regulatory region binding"/>
    <property type="evidence" value="ECO:0007669"/>
    <property type="project" value="TreeGrafter"/>
</dbReference>
<reference evidence="6 7" key="1">
    <citation type="journal article" date="2009" name="Int. J. Syst. Evol. Microbiol.">
        <title>Paenibacillus contaminans sp. nov., isolated from a contaminated laboratory plate.</title>
        <authorList>
            <person name="Chou J.H."/>
            <person name="Lee J.H."/>
            <person name="Lin M.C."/>
            <person name="Chang P.S."/>
            <person name="Arun A.B."/>
            <person name="Young C.C."/>
            <person name="Chen W.M."/>
        </authorList>
    </citation>
    <scope>NUCLEOTIDE SEQUENCE [LARGE SCALE GENOMIC DNA]</scope>
    <source>
        <strain evidence="6 7">CKOBP-6</strain>
    </source>
</reference>
<evidence type="ECO:0000259" key="5">
    <source>
        <dbReference type="PROSITE" id="PS50977"/>
    </source>
</evidence>
<dbReference type="InterPro" id="IPR036271">
    <property type="entry name" value="Tet_transcr_reg_TetR-rel_C_sf"/>
</dbReference>
<evidence type="ECO:0000256" key="4">
    <source>
        <dbReference type="PROSITE-ProRule" id="PRU00335"/>
    </source>
</evidence>
<dbReference type="PANTHER" id="PTHR30055">
    <property type="entry name" value="HTH-TYPE TRANSCRIPTIONAL REGULATOR RUTR"/>
    <property type="match status" value="1"/>
</dbReference>
<accession>A0A329MQ06</accession>
<evidence type="ECO:0000313" key="6">
    <source>
        <dbReference type="EMBL" id="RAV22009.1"/>
    </source>
</evidence>
<feature type="domain" description="HTH tetR-type" evidence="5">
    <location>
        <begin position="22"/>
        <end position="82"/>
    </location>
</feature>
<keyword evidence="1" id="KW-0805">Transcription regulation</keyword>
<dbReference type="InterPro" id="IPR009057">
    <property type="entry name" value="Homeodomain-like_sf"/>
</dbReference>
<keyword evidence="7" id="KW-1185">Reference proteome</keyword>
<dbReference type="SUPFAM" id="SSF46689">
    <property type="entry name" value="Homeodomain-like"/>
    <property type="match status" value="1"/>
</dbReference>
<dbReference type="EMBL" id="QMFB01000003">
    <property type="protein sequence ID" value="RAV22009.1"/>
    <property type="molecule type" value="Genomic_DNA"/>
</dbReference>
<dbReference type="OrthoDB" id="2373640at2"/>
<dbReference type="PANTHER" id="PTHR30055:SF234">
    <property type="entry name" value="HTH-TYPE TRANSCRIPTIONAL REGULATOR BETI"/>
    <property type="match status" value="1"/>
</dbReference>
<comment type="caution">
    <text evidence="6">The sequence shown here is derived from an EMBL/GenBank/DDBJ whole genome shotgun (WGS) entry which is preliminary data.</text>
</comment>
<evidence type="ECO:0000256" key="1">
    <source>
        <dbReference type="ARBA" id="ARBA00023015"/>
    </source>
</evidence>
<protein>
    <recommendedName>
        <fullName evidence="5">HTH tetR-type domain-containing protein</fullName>
    </recommendedName>
</protein>
<evidence type="ECO:0000256" key="3">
    <source>
        <dbReference type="ARBA" id="ARBA00023163"/>
    </source>
</evidence>
<dbReference type="InterPro" id="IPR001647">
    <property type="entry name" value="HTH_TetR"/>
</dbReference>
<gene>
    <name evidence="6" type="ORF">DQG23_08195</name>
</gene>
<dbReference type="Pfam" id="PF00440">
    <property type="entry name" value="TetR_N"/>
    <property type="match status" value="1"/>
</dbReference>
<dbReference type="PROSITE" id="PS50977">
    <property type="entry name" value="HTH_TETR_2"/>
    <property type="match status" value="1"/>
</dbReference>
<evidence type="ECO:0000313" key="7">
    <source>
        <dbReference type="Proteomes" id="UP000250369"/>
    </source>
</evidence>
<dbReference type="SUPFAM" id="SSF48498">
    <property type="entry name" value="Tetracyclin repressor-like, C-terminal domain"/>
    <property type="match status" value="1"/>
</dbReference>
<dbReference type="RefSeq" id="WP_113030319.1">
    <property type="nucleotide sequence ID" value="NZ_QMFB01000003.1"/>
</dbReference>
<keyword evidence="2 4" id="KW-0238">DNA-binding</keyword>